<dbReference type="Proteomes" id="UP000275385">
    <property type="component" value="Unassembled WGS sequence"/>
</dbReference>
<evidence type="ECO:0000313" key="6">
    <source>
        <dbReference type="EMBL" id="RKU49358.1"/>
    </source>
</evidence>
<evidence type="ECO:0000259" key="5">
    <source>
        <dbReference type="PROSITE" id="PS51858"/>
    </source>
</evidence>
<dbReference type="PANTHER" id="PTHR12378">
    <property type="entry name" value="DESUMOYLATING ISOPEPTIDASE"/>
    <property type="match status" value="1"/>
</dbReference>
<evidence type="ECO:0000313" key="7">
    <source>
        <dbReference type="Proteomes" id="UP000275385"/>
    </source>
</evidence>
<keyword evidence="3" id="KW-0378">Hydrolase</keyword>
<gene>
    <name evidence="6" type="ORF">DL546_000838</name>
</gene>
<dbReference type="Gene3D" id="3.90.1720.30">
    <property type="entry name" value="PPPDE domains"/>
    <property type="match status" value="1"/>
</dbReference>
<evidence type="ECO:0000256" key="3">
    <source>
        <dbReference type="ARBA" id="ARBA00022801"/>
    </source>
</evidence>
<dbReference type="EMBL" id="QVQW01000001">
    <property type="protein sequence ID" value="RKU49358.1"/>
    <property type="molecule type" value="Genomic_DNA"/>
</dbReference>
<dbReference type="PANTHER" id="PTHR12378:SF80">
    <property type="entry name" value="IP06716P-RELATED"/>
    <property type="match status" value="1"/>
</dbReference>
<protein>
    <recommendedName>
        <fullName evidence="5">PPPDE domain-containing protein</fullName>
    </recommendedName>
</protein>
<dbReference type="GO" id="GO:0101005">
    <property type="term" value="F:deubiquitinase activity"/>
    <property type="evidence" value="ECO:0007669"/>
    <property type="project" value="TreeGrafter"/>
</dbReference>
<dbReference type="STRING" id="177199.A0A420YNC1"/>
<evidence type="ECO:0000256" key="4">
    <source>
        <dbReference type="SAM" id="MobiDB-lite"/>
    </source>
</evidence>
<dbReference type="AlphaFoldDB" id="A0A420YNC1"/>
<keyword evidence="7" id="KW-1185">Reference proteome</keyword>
<dbReference type="PROSITE" id="PS51858">
    <property type="entry name" value="PPPDE"/>
    <property type="match status" value="1"/>
</dbReference>
<proteinExistence type="inferred from homology"/>
<dbReference type="SMART" id="SM01179">
    <property type="entry name" value="DUF862"/>
    <property type="match status" value="1"/>
</dbReference>
<dbReference type="GO" id="GO:0006508">
    <property type="term" value="P:proteolysis"/>
    <property type="evidence" value="ECO:0007669"/>
    <property type="project" value="UniProtKB-KW"/>
</dbReference>
<dbReference type="InterPro" id="IPR042266">
    <property type="entry name" value="PPPDE_sf"/>
</dbReference>
<comment type="similarity">
    <text evidence="1">Belongs to the DeSI family.</text>
</comment>
<name>A0A420YNC1_9PEZI</name>
<feature type="compositionally biased region" description="Acidic residues" evidence="4">
    <location>
        <begin position="173"/>
        <end position="185"/>
    </location>
</feature>
<organism evidence="6 7">
    <name type="scientific">Coniochaeta pulveracea</name>
    <dbReference type="NCBI Taxonomy" id="177199"/>
    <lineage>
        <taxon>Eukaryota</taxon>
        <taxon>Fungi</taxon>
        <taxon>Dikarya</taxon>
        <taxon>Ascomycota</taxon>
        <taxon>Pezizomycotina</taxon>
        <taxon>Sordariomycetes</taxon>
        <taxon>Sordariomycetidae</taxon>
        <taxon>Coniochaetales</taxon>
        <taxon>Coniochaetaceae</taxon>
        <taxon>Coniochaeta</taxon>
    </lineage>
</organism>
<feature type="region of interest" description="Disordered" evidence="4">
    <location>
        <begin position="173"/>
        <end position="249"/>
    </location>
</feature>
<reference evidence="6 7" key="1">
    <citation type="submission" date="2018-08" db="EMBL/GenBank/DDBJ databases">
        <title>Draft genome of the lignicolous fungus Coniochaeta pulveracea.</title>
        <authorList>
            <person name="Borstlap C.J."/>
            <person name="De Witt R.N."/>
            <person name="Botha A."/>
            <person name="Volschenk H."/>
        </authorList>
    </citation>
    <scope>NUCLEOTIDE SEQUENCE [LARGE SCALE GENOMIC DNA]</scope>
    <source>
        <strain evidence="6 7">CAB683</strain>
    </source>
</reference>
<dbReference type="Pfam" id="PF05903">
    <property type="entry name" value="Peptidase_C97"/>
    <property type="match status" value="1"/>
</dbReference>
<evidence type="ECO:0000256" key="1">
    <source>
        <dbReference type="ARBA" id="ARBA00008140"/>
    </source>
</evidence>
<dbReference type="InterPro" id="IPR008580">
    <property type="entry name" value="PPPDE_dom"/>
</dbReference>
<keyword evidence="2" id="KW-0645">Protease</keyword>
<dbReference type="GO" id="GO:0016579">
    <property type="term" value="P:protein deubiquitination"/>
    <property type="evidence" value="ECO:0007669"/>
    <property type="project" value="TreeGrafter"/>
</dbReference>
<accession>A0A420YNC1</accession>
<sequence length="249" mass="27313">MAPHKPSRPSRTHRSTLSLQKTEVIINVYDLLPPGKLASTLWFLGTSLLHSGVVINDKEYAYGGHDRHGVTGVYWTKPRTDPPGGTFRCEILHGFTLASDAEIEATVKEVSEEFQGTAYNLLTKNCNHFTAYLCKRLTGRPGPTWLNRAASIGVALPCIVPRAWVEPPDFETADGELVDEDDMSDEQSRMLRPSSESPHLVGRSPSDSAPSGVELAKWNSDGAQSNRDRVKDAAGRTLPPAERAPTSRH</sequence>
<dbReference type="OrthoDB" id="412286at2759"/>
<evidence type="ECO:0000256" key="2">
    <source>
        <dbReference type="ARBA" id="ARBA00022670"/>
    </source>
</evidence>
<feature type="domain" description="PPPDE" evidence="5">
    <location>
        <begin position="22"/>
        <end position="164"/>
    </location>
</feature>
<comment type="caution">
    <text evidence="6">The sequence shown here is derived from an EMBL/GenBank/DDBJ whole genome shotgun (WGS) entry which is preliminary data.</text>
</comment>